<dbReference type="InterPro" id="IPR013785">
    <property type="entry name" value="Aldolase_TIM"/>
</dbReference>
<evidence type="ECO:0000313" key="1">
    <source>
        <dbReference type="EMBL" id="RJQ92339.1"/>
    </source>
</evidence>
<sequence>MHSCHSGTVRELLLDHPVVASVKDEAGLAAAVASGPPVVFLLFGSILTLPELVERLRAAGKTVLVNVDLVEGLVGRDIAVDFVAQQTAADGVLSSKAALVKAAKARGLFAVHRFFLVDSISYHNLGRQLAISRPDYVEILPGCVPRVITWLKADTEVPIIAGGLVCDKDDVLAALGAGALAIATSNVDVWVM</sequence>
<comment type="caution">
    <text evidence="1">The sequence shown here is derived from an EMBL/GenBank/DDBJ whole genome shotgun (WGS) entry which is preliminary data.</text>
</comment>
<accession>A0A419IBS1</accession>
<dbReference type="Pfam" id="PF04309">
    <property type="entry name" value="G3P_antiterm"/>
    <property type="match status" value="1"/>
</dbReference>
<keyword evidence="2" id="KW-1185">Reference proteome</keyword>
<dbReference type="InterPro" id="IPR006699">
    <property type="entry name" value="GlpP"/>
</dbReference>
<reference evidence="1 2" key="1">
    <citation type="submission" date="2018-09" db="EMBL/GenBank/DDBJ databases">
        <title>YIM PH 21725 draft genome.</title>
        <authorList>
            <person name="Miao C."/>
        </authorList>
    </citation>
    <scope>NUCLEOTIDE SEQUENCE [LARGE SCALE GENOMIC DNA]</scope>
    <source>
        <strain evidence="2">YIM PH21725</strain>
    </source>
</reference>
<dbReference type="SUPFAM" id="SSF110391">
    <property type="entry name" value="GlpP-like"/>
    <property type="match status" value="1"/>
</dbReference>
<dbReference type="GO" id="GO:0006355">
    <property type="term" value="P:regulation of DNA-templated transcription"/>
    <property type="evidence" value="ECO:0007669"/>
    <property type="project" value="InterPro"/>
</dbReference>
<dbReference type="Proteomes" id="UP000285112">
    <property type="component" value="Unassembled WGS sequence"/>
</dbReference>
<proteinExistence type="predicted"/>
<organism evidence="1 2">
    <name type="scientific">Amycolatopsis panacis</name>
    <dbReference type="NCBI Taxonomy" id="2340917"/>
    <lineage>
        <taxon>Bacteria</taxon>
        <taxon>Bacillati</taxon>
        <taxon>Actinomycetota</taxon>
        <taxon>Actinomycetes</taxon>
        <taxon>Pseudonocardiales</taxon>
        <taxon>Pseudonocardiaceae</taxon>
        <taxon>Amycolatopsis</taxon>
    </lineage>
</organism>
<gene>
    <name evidence="1" type="ORF">D5S19_00810</name>
</gene>
<evidence type="ECO:0000313" key="2">
    <source>
        <dbReference type="Proteomes" id="UP000285112"/>
    </source>
</evidence>
<dbReference type="OrthoDB" id="9799580at2"/>
<dbReference type="PANTHER" id="PTHR35787:SF1">
    <property type="entry name" value="GLYCEROL UPTAKE OPERON ANTITERMINATOR REGULATORY PROTEIN"/>
    <property type="match status" value="1"/>
</dbReference>
<protein>
    <submittedName>
        <fullName evidence="1">Glycerol-3-phosphate responsive antiterminator</fullName>
    </submittedName>
</protein>
<dbReference type="GO" id="GO:0006071">
    <property type="term" value="P:glycerol metabolic process"/>
    <property type="evidence" value="ECO:0007669"/>
    <property type="project" value="InterPro"/>
</dbReference>
<name>A0A419IBS1_9PSEU</name>
<dbReference type="EMBL" id="QZFV01000010">
    <property type="protein sequence ID" value="RJQ92339.1"/>
    <property type="molecule type" value="Genomic_DNA"/>
</dbReference>
<dbReference type="PANTHER" id="PTHR35787">
    <property type="entry name" value="GLYCEROL UPTAKE OPERON ANTITERMINATOR REGULATORY PROTEIN"/>
    <property type="match status" value="1"/>
</dbReference>
<dbReference type="AlphaFoldDB" id="A0A419IBS1"/>
<dbReference type="PIRSF" id="PIRSF016897">
    <property type="entry name" value="GlpP"/>
    <property type="match status" value="1"/>
</dbReference>
<dbReference type="Gene3D" id="3.20.20.70">
    <property type="entry name" value="Aldolase class I"/>
    <property type="match status" value="1"/>
</dbReference>